<dbReference type="RefSeq" id="WP_034246087.1">
    <property type="nucleotide sequence ID" value="NZ_AQRA01000010.1"/>
</dbReference>
<evidence type="ECO:0008006" key="4">
    <source>
        <dbReference type="Google" id="ProtNLM"/>
    </source>
</evidence>
<name>A0A023BQE9_9FLAO</name>
<dbReference type="EMBL" id="AQRA01000010">
    <property type="protein sequence ID" value="EZH71913.1"/>
    <property type="molecule type" value="Genomic_DNA"/>
</dbReference>
<accession>A0A023BQE9</accession>
<dbReference type="AlphaFoldDB" id="A0A023BQE9"/>
<protein>
    <recommendedName>
        <fullName evidence="4">Cadherin domain-containing protein</fullName>
    </recommendedName>
</protein>
<evidence type="ECO:0000313" key="3">
    <source>
        <dbReference type="Proteomes" id="UP000023541"/>
    </source>
</evidence>
<proteinExistence type="predicted"/>
<sequence length="538" mass="60288">MKTLVYSLLVLLFLSCSSKNDDTSINGNTDSYRLKDQNITAIQNESKKITLGDLKNSSGNILTYTVTPDSKITFTSEKNSIEYTSDQIGIETLNVTATDGINTPITAKINITVKEAESTSFDLIEGYDFYDPKSDPNSPTVLLPGESYTNPHYKTTVRRLTNPTQDGAGVSFMVNEYSRKQSFNIDDTKILIYAEDGFYHVYNIDGSHYKKLQGPAGDCEIDWHTTDPNIVIYTDNNGGLKYYELNILTDEVKTIIDFTKLADVKGDSNMTSIKQIWPEAARAWTKAEGTSSKNGRYRGLQIESEGFSFLGLIVYDQQENAIVGYLDKADYGDKPDHVSMSPSGDYIVPSSTQNGVGTRAYTRDFSSYVQLHRTSEHSDLGILPNGHDVYIAADYQDNEGQIFMYDIQANQKTEFNHLYQYNSGGDKPINAVNHYSLKAFNKPGWALLSTYSSANPLNEWAQNKLIAIELKQDGRILNISNTYGDHAKFPGKNYWAETKGSVNRDFTKIIFTSTWFAGRNEDSNAYIIELEPNQVPNL</sequence>
<keyword evidence="3" id="KW-1185">Reference proteome</keyword>
<dbReference type="OrthoDB" id="9765926at2"/>
<dbReference type="eggNOG" id="ENOG502ZA09">
    <property type="taxonomic scope" value="Bacteria"/>
</dbReference>
<feature type="chain" id="PRO_5001515551" description="Cadherin domain-containing protein" evidence="1">
    <location>
        <begin position="21"/>
        <end position="538"/>
    </location>
</feature>
<comment type="caution">
    <text evidence="2">The sequence shown here is derived from an EMBL/GenBank/DDBJ whole genome shotgun (WGS) entry which is preliminary data.</text>
</comment>
<reference evidence="2 3" key="1">
    <citation type="submission" date="2014-04" db="EMBL/GenBank/DDBJ databases">
        <title>Aquimarina sp. 22II-S11-z7 Genome Sequencing.</title>
        <authorList>
            <person name="Lai Q."/>
        </authorList>
    </citation>
    <scope>NUCLEOTIDE SEQUENCE [LARGE SCALE GENOMIC DNA]</scope>
    <source>
        <strain evidence="2 3">22II-S11-z7</strain>
    </source>
</reference>
<feature type="signal peptide" evidence="1">
    <location>
        <begin position="1"/>
        <end position="20"/>
    </location>
</feature>
<evidence type="ECO:0000313" key="2">
    <source>
        <dbReference type="EMBL" id="EZH71913.1"/>
    </source>
</evidence>
<evidence type="ECO:0000256" key="1">
    <source>
        <dbReference type="SAM" id="SignalP"/>
    </source>
</evidence>
<dbReference type="SUPFAM" id="SSF50960">
    <property type="entry name" value="TolB, C-terminal domain"/>
    <property type="match status" value="1"/>
</dbReference>
<keyword evidence="1" id="KW-0732">Signal</keyword>
<dbReference type="Proteomes" id="UP000023541">
    <property type="component" value="Unassembled WGS sequence"/>
</dbReference>
<gene>
    <name evidence="2" type="ORF">ATO12_04660</name>
</gene>
<dbReference type="PROSITE" id="PS51257">
    <property type="entry name" value="PROKAR_LIPOPROTEIN"/>
    <property type="match status" value="1"/>
</dbReference>
<organism evidence="2 3">
    <name type="scientific">Aquimarina atlantica</name>
    <dbReference type="NCBI Taxonomy" id="1317122"/>
    <lineage>
        <taxon>Bacteria</taxon>
        <taxon>Pseudomonadati</taxon>
        <taxon>Bacteroidota</taxon>
        <taxon>Flavobacteriia</taxon>
        <taxon>Flavobacteriales</taxon>
        <taxon>Flavobacteriaceae</taxon>
        <taxon>Aquimarina</taxon>
    </lineage>
</organism>